<dbReference type="OrthoDB" id="1875751at2759"/>
<proteinExistence type="predicted"/>
<dbReference type="Proteomes" id="UP000092124">
    <property type="component" value="Unassembled WGS sequence"/>
</dbReference>
<gene>
    <name evidence="2" type="ORF">A6R68_05887</name>
</gene>
<sequence length="93" mass="10093">MAQVDAATAARLHSIGGRVVEPKHAVAREESEKPGAGMTVKKLFVGGNKEDSAKKRGFGLVSFDDHDRVDNIVLQKYHTISGHNAEVRKALSR</sequence>
<dbReference type="STRING" id="56216.A0A1A6GJQ9"/>
<evidence type="ECO:0000256" key="1">
    <source>
        <dbReference type="ARBA" id="ARBA00022884"/>
    </source>
</evidence>
<evidence type="ECO:0008006" key="4">
    <source>
        <dbReference type="Google" id="ProtNLM"/>
    </source>
</evidence>
<dbReference type="PANTHER" id="PTHR48026">
    <property type="entry name" value="HOMOLOGOUS TO DROSOPHILA SQD (SQUID) PROTEIN"/>
    <property type="match status" value="1"/>
</dbReference>
<reference evidence="2 3" key="1">
    <citation type="submission" date="2016-06" db="EMBL/GenBank/DDBJ databases">
        <title>The Draft Genome Sequence and Annotation of the Desert Woodrat Neotoma lepida.</title>
        <authorList>
            <person name="Campbell M."/>
            <person name="Oakeson K.F."/>
            <person name="Yandell M."/>
            <person name="Halpert J.R."/>
            <person name="Dearing D."/>
        </authorList>
    </citation>
    <scope>NUCLEOTIDE SEQUENCE [LARGE SCALE GENOMIC DNA]</scope>
    <source>
        <strain evidence="2">417</strain>
        <tissue evidence="2">Liver</tissue>
    </source>
</reference>
<comment type="caution">
    <text evidence="2">The sequence shown here is derived from an EMBL/GenBank/DDBJ whole genome shotgun (WGS) entry which is preliminary data.</text>
</comment>
<dbReference type="Gene3D" id="3.30.70.330">
    <property type="match status" value="1"/>
</dbReference>
<organism evidence="2 3">
    <name type="scientific">Neotoma lepida</name>
    <name type="common">Desert woodrat</name>
    <dbReference type="NCBI Taxonomy" id="56216"/>
    <lineage>
        <taxon>Eukaryota</taxon>
        <taxon>Metazoa</taxon>
        <taxon>Chordata</taxon>
        <taxon>Craniata</taxon>
        <taxon>Vertebrata</taxon>
        <taxon>Euteleostomi</taxon>
        <taxon>Mammalia</taxon>
        <taxon>Eutheria</taxon>
        <taxon>Euarchontoglires</taxon>
        <taxon>Glires</taxon>
        <taxon>Rodentia</taxon>
        <taxon>Myomorpha</taxon>
        <taxon>Muroidea</taxon>
        <taxon>Cricetidae</taxon>
        <taxon>Neotominae</taxon>
        <taxon>Neotoma</taxon>
    </lineage>
</organism>
<dbReference type="SUPFAM" id="SSF54928">
    <property type="entry name" value="RNA-binding domain, RBD"/>
    <property type="match status" value="1"/>
</dbReference>
<keyword evidence="1" id="KW-0694">RNA-binding</keyword>
<evidence type="ECO:0000313" key="3">
    <source>
        <dbReference type="Proteomes" id="UP000092124"/>
    </source>
</evidence>
<dbReference type="GO" id="GO:0000398">
    <property type="term" value="P:mRNA splicing, via spliceosome"/>
    <property type="evidence" value="ECO:0007669"/>
    <property type="project" value="TreeGrafter"/>
</dbReference>
<dbReference type="GO" id="GO:0003730">
    <property type="term" value="F:mRNA 3'-UTR binding"/>
    <property type="evidence" value="ECO:0007669"/>
    <property type="project" value="TreeGrafter"/>
</dbReference>
<dbReference type="InterPro" id="IPR035979">
    <property type="entry name" value="RBD_domain_sf"/>
</dbReference>
<dbReference type="InterPro" id="IPR012677">
    <property type="entry name" value="Nucleotide-bd_a/b_plait_sf"/>
</dbReference>
<accession>A0A1A6GJQ9</accession>
<dbReference type="PANTHER" id="PTHR48026:SF13">
    <property type="entry name" value="HETEROGENEOUS NUCLEAR RIBONUCLEOPROTEINS A2_B1"/>
    <property type="match status" value="1"/>
</dbReference>
<name>A0A1A6GJQ9_NEOLE</name>
<dbReference type="AlphaFoldDB" id="A0A1A6GJQ9"/>
<dbReference type="GO" id="GO:0043047">
    <property type="term" value="F:single-stranded telomeric DNA binding"/>
    <property type="evidence" value="ECO:0007669"/>
    <property type="project" value="TreeGrafter"/>
</dbReference>
<protein>
    <recommendedName>
        <fullName evidence="4">RRM domain-containing protein</fullName>
    </recommendedName>
</protein>
<dbReference type="EMBL" id="LZPO01094163">
    <property type="protein sequence ID" value="OBS65572.1"/>
    <property type="molecule type" value="Genomic_DNA"/>
</dbReference>
<dbReference type="GO" id="GO:0051028">
    <property type="term" value="P:mRNA transport"/>
    <property type="evidence" value="ECO:0007669"/>
    <property type="project" value="TreeGrafter"/>
</dbReference>
<evidence type="ECO:0000313" key="2">
    <source>
        <dbReference type="EMBL" id="OBS65572.1"/>
    </source>
</evidence>
<keyword evidence="3" id="KW-1185">Reference proteome</keyword>
<dbReference type="GO" id="GO:0071013">
    <property type="term" value="C:catalytic step 2 spliceosome"/>
    <property type="evidence" value="ECO:0007669"/>
    <property type="project" value="TreeGrafter"/>
</dbReference>